<dbReference type="InterPro" id="IPR019440">
    <property type="entry name" value="MAU2"/>
</dbReference>
<dbReference type="GeneID" id="73381192"/>
<evidence type="ECO:0000256" key="1">
    <source>
        <dbReference type="ARBA" id="ARBA00004123"/>
    </source>
</evidence>
<dbReference type="AlphaFoldDB" id="A0AAI9SVU6"/>
<dbReference type="EMBL" id="JAHUZD010000123">
    <property type="protein sequence ID" value="KAI3403650.2"/>
    <property type="molecule type" value="Genomic_DNA"/>
</dbReference>
<evidence type="ECO:0000256" key="2">
    <source>
        <dbReference type="ARBA" id="ARBA00008585"/>
    </source>
</evidence>
<evidence type="ECO:0000256" key="3">
    <source>
        <dbReference type="ARBA" id="ARBA00022618"/>
    </source>
</evidence>
<comment type="caution">
    <text evidence="9">The sequence shown here is derived from an EMBL/GenBank/DDBJ whole genome shotgun (WGS) entry which is preliminary data.</text>
</comment>
<name>A0AAI9SVU6_9ASCO</name>
<comment type="subcellular location">
    <subcellularLocation>
        <location evidence="1">Nucleus</location>
    </subcellularLocation>
</comment>
<evidence type="ECO:0000256" key="7">
    <source>
        <dbReference type="ARBA" id="ARBA00023306"/>
    </source>
</evidence>
<dbReference type="RefSeq" id="XP_049179397.1">
    <property type="nucleotide sequence ID" value="XM_049324923.1"/>
</dbReference>
<evidence type="ECO:0000256" key="8">
    <source>
        <dbReference type="SAM" id="MobiDB-lite"/>
    </source>
</evidence>
<keyword evidence="7" id="KW-0131">Cell cycle</keyword>
<accession>A0AAI9SVU6</accession>
<evidence type="ECO:0000256" key="6">
    <source>
        <dbReference type="ARBA" id="ARBA00023242"/>
    </source>
</evidence>
<gene>
    <name evidence="9" type="ORF">KGF56_003577</name>
</gene>
<proteinExistence type="inferred from homology"/>
<evidence type="ECO:0000313" key="10">
    <source>
        <dbReference type="Proteomes" id="UP001202479"/>
    </source>
</evidence>
<dbReference type="Proteomes" id="UP001202479">
    <property type="component" value="Unassembled WGS sequence"/>
</dbReference>
<feature type="region of interest" description="Disordered" evidence="8">
    <location>
        <begin position="29"/>
        <end position="62"/>
    </location>
</feature>
<keyword evidence="3" id="KW-0132">Cell division</keyword>
<evidence type="ECO:0000256" key="4">
    <source>
        <dbReference type="ARBA" id="ARBA00022776"/>
    </source>
</evidence>
<reference evidence="9" key="1">
    <citation type="journal article" date="2022" name="DNA Res.">
        <title>Genome analysis of five recently described species of the CUG-Ser clade uncovers Candida theae as a new hybrid lineage with pathogenic potential in the Candida parapsilosis species complex.</title>
        <authorList>
            <person name="Mixao V."/>
            <person name="Del Olmo V."/>
            <person name="Hegedusova E."/>
            <person name="Saus E."/>
            <person name="Pryszcz L."/>
            <person name="Cillingova A."/>
            <person name="Nosek J."/>
            <person name="Gabaldon T."/>
        </authorList>
    </citation>
    <scope>NUCLEOTIDE SEQUENCE</scope>
    <source>
        <strain evidence="9">CBS 10844</strain>
    </source>
</reference>
<keyword evidence="10" id="KW-1185">Reference proteome</keyword>
<dbReference type="GO" id="GO:0051301">
    <property type="term" value="P:cell division"/>
    <property type="evidence" value="ECO:0007669"/>
    <property type="project" value="UniProtKB-KW"/>
</dbReference>
<organism evidence="9 10">
    <name type="scientific">Candida oxycetoniae</name>
    <dbReference type="NCBI Taxonomy" id="497107"/>
    <lineage>
        <taxon>Eukaryota</taxon>
        <taxon>Fungi</taxon>
        <taxon>Dikarya</taxon>
        <taxon>Ascomycota</taxon>
        <taxon>Saccharomycotina</taxon>
        <taxon>Pichiomycetes</taxon>
        <taxon>Debaryomycetaceae</taxon>
        <taxon>Candida/Lodderomyces clade</taxon>
        <taxon>Candida</taxon>
    </lineage>
</organism>
<evidence type="ECO:0000313" key="9">
    <source>
        <dbReference type="EMBL" id="KAI3403650.2"/>
    </source>
</evidence>
<protein>
    <submittedName>
        <fullName evidence="9">Uncharacterized protein</fullName>
    </submittedName>
</protein>
<dbReference type="GO" id="GO:0005634">
    <property type="term" value="C:nucleus"/>
    <property type="evidence" value="ECO:0007669"/>
    <property type="project" value="UniProtKB-SubCell"/>
</dbReference>
<comment type="similarity">
    <text evidence="2">Belongs to the SCC4/mau-2 family.</text>
</comment>
<sequence length="748" mass="86822">MTRRKNVRQLSGGGGKFVAVNIEEEKTDFKTEEPRLKRQKTASLYKPLEQSDARLGEPSSTKNQSQVQLKILYFIQQSNRFIHAAHKQLHTETYFQFVKAAIRSLRIILKKYERDMTSKQRVAVYYQLGKVYLEETENRDKAELYVTIASRICHEEFFVKEGFFCDLVLAKIMEKSSIQYLLSDLSTKISQYQEKGYNVFADCLALTRINYLLASDYSLALVSLQSLLKSSTLHPTIRTIATVYLCGLLIHRGDPSKGLSILKNIDRYSIPSQPFQAYYLLLKLSANLTLNRIAETKHVVAELYTLKGDCVRTYWSQWSTTGNIEIFMKCETKNNNAEEFNLILPWLSQTDFFIITFLLNGITYLGDKREMSKNFFEKALRQVEKSKEEVKKNHSGNFSLSNVKERLIKLKYYKYMIQFYLQYHAFIIDNFKVPYIDEFMAANNECFSKTKHTCFRTHYPYINYMFALYYHRKGDLQAAKFYYLKVRNITSDFEEGKEEIEQKEENDVCSLLQQMSWGVGCDSYKPRGKFSELYVYSSLHLVALLDYEVKELMHCGTDISKELFTKTSQLRNTIGEELKSLVTSNKGSSDLFQTNFLNENTLLKLTMNTILNTSQGIDVKIDQNILREHLYFVEEKTVFYLICFLFSLELSIQAGVSGEQEEILQKALNNLPFSKSEILVNGGSSVQQVSTTEPADSCRVFLLRDLHKIFVEKAEYGKADMYQLSSARLSKLLSYRYQFLANNVVNDF</sequence>
<keyword evidence="6" id="KW-0539">Nucleus</keyword>
<dbReference type="Pfam" id="PF10345">
    <property type="entry name" value="Cohesin_load"/>
    <property type="match status" value="1"/>
</dbReference>
<keyword evidence="5" id="KW-0159">Chromosome partition</keyword>
<dbReference type="GO" id="GO:0007064">
    <property type="term" value="P:mitotic sister chromatid cohesion"/>
    <property type="evidence" value="ECO:0007669"/>
    <property type="project" value="InterPro"/>
</dbReference>
<keyword evidence="4" id="KW-0498">Mitosis</keyword>
<dbReference type="GO" id="GO:0007059">
    <property type="term" value="P:chromosome segregation"/>
    <property type="evidence" value="ECO:0007669"/>
    <property type="project" value="UniProtKB-KW"/>
</dbReference>
<evidence type="ECO:0000256" key="5">
    <source>
        <dbReference type="ARBA" id="ARBA00022829"/>
    </source>
</evidence>